<feature type="domain" description="PD-(D/E)XK nuclease-like" evidence="2">
    <location>
        <begin position="145"/>
        <end position="372"/>
    </location>
</feature>
<evidence type="ECO:0000313" key="3">
    <source>
        <dbReference type="EMBL" id="KNG91338.1"/>
    </source>
</evidence>
<organism evidence="3 4">
    <name type="scientific">Aspergillus nomiae NRRL (strain ATCC 15546 / NRRL 13137 / CBS 260.88 / M93)</name>
    <dbReference type="NCBI Taxonomy" id="1509407"/>
    <lineage>
        <taxon>Eukaryota</taxon>
        <taxon>Fungi</taxon>
        <taxon>Dikarya</taxon>
        <taxon>Ascomycota</taxon>
        <taxon>Pezizomycotina</taxon>
        <taxon>Eurotiomycetes</taxon>
        <taxon>Eurotiomycetidae</taxon>
        <taxon>Eurotiales</taxon>
        <taxon>Aspergillaceae</taxon>
        <taxon>Aspergillus</taxon>
        <taxon>Aspergillus subgen. Circumdati</taxon>
    </lineage>
</organism>
<evidence type="ECO:0000313" key="4">
    <source>
        <dbReference type="Proteomes" id="UP000037505"/>
    </source>
</evidence>
<protein>
    <recommendedName>
        <fullName evidence="2">PD-(D/E)XK nuclease-like domain-containing protein</fullName>
    </recommendedName>
</protein>
<gene>
    <name evidence="3" type="ORF">ANOM_000505</name>
</gene>
<dbReference type="OrthoDB" id="4161186at2759"/>
<proteinExistence type="predicted"/>
<sequence length="386" mass="42894">MEHNANDSIERWIDTVSTELQSSSTASSDANRAWLSWLENVETEQRKRSYPDPPIVQSAPQKRPQRESSGNVRPSLGPFRDDISLAPSLTQSTSSRRSSSPTRVKAQLATASPKVVFVHGSADPGCIEAKSLLSFLTSDDSTPWQASTDIVKKISSASSRCATELRSEGSWVMDVVRPLLEAAIDDLPLESWSVPYKQTESVYSKYLPRYTAKDTFNRKIDLVVGLPKESWKEEYERVGIDVFGRDLSHIDHPHTGKRLLGLGVEVKPLDGNLIEAQVQLSVWLTGLMSWAYSSQHQGGTHVSPPPIVGCTVLGEDWKFYIIYGVAGASQQLSEVRVWGPFSVLEGQTMDERGIASLALRLRRVMQYIRTSYTEQLLSTISSSYSQ</sequence>
<dbReference type="AlphaFoldDB" id="A0A0L1JIX0"/>
<dbReference type="Proteomes" id="UP000037505">
    <property type="component" value="Unassembled WGS sequence"/>
</dbReference>
<dbReference type="STRING" id="1509407.A0A0L1JIX0"/>
<reference evidence="3 4" key="1">
    <citation type="submission" date="2014-06" db="EMBL/GenBank/DDBJ databases">
        <title>The Genome of the Aflatoxigenic Filamentous Fungus Aspergillus nomius.</title>
        <authorList>
            <person name="Moore M.G."/>
            <person name="Shannon B.M."/>
            <person name="Brian M.M."/>
        </authorList>
    </citation>
    <scope>NUCLEOTIDE SEQUENCE [LARGE SCALE GENOMIC DNA]</scope>
    <source>
        <strain evidence="3 4">NRRL 13137</strain>
    </source>
</reference>
<feature type="region of interest" description="Disordered" evidence="1">
    <location>
        <begin position="43"/>
        <end position="105"/>
    </location>
</feature>
<comment type="caution">
    <text evidence="3">The sequence shown here is derived from an EMBL/GenBank/DDBJ whole genome shotgun (WGS) entry which is preliminary data.</text>
</comment>
<accession>A0A0L1JIX0</accession>
<feature type="compositionally biased region" description="Low complexity" evidence="1">
    <location>
        <begin position="88"/>
        <end position="103"/>
    </location>
</feature>
<dbReference type="Pfam" id="PF20516">
    <property type="entry name" value="PDDEXK_12"/>
    <property type="match status" value="1"/>
</dbReference>
<evidence type="ECO:0000259" key="2">
    <source>
        <dbReference type="Pfam" id="PF20516"/>
    </source>
</evidence>
<evidence type="ECO:0000256" key="1">
    <source>
        <dbReference type="SAM" id="MobiDB-lite"/>
    </source>
</evidence>
<dbReference type="EMBL" id="JNOM01000003">
    <property type="protein sequence ID" value="KNG91338.1"/>
    <property type="molecule type" value="Genomic_DNA"/>
</dbReference>
<name>A0A0L1JIX0_ASPN3</name>
<dbReference type="RefSeq" id="XP_015412261.1">
    <property type="nucleotide sequence ID" value="XM_015545763.1"/>
</dbReference>
<dbReference type="GeneID" id="26802309"/>
<keyword evidence="4" id="KW-1185">Reference proteome</keyword>
<dbReference type="InterPro" id="IPR046797">
    <property type="entry name" value="PDDEXK_12"/>
</dbReference>